<dbReference type="OrthoDB" id="432528at2759"/>
<dbReference type="PANTHER" id="PTHR23244:SF498">
    <property type="entry name" value="C2 DOMAIN-CONTAINING PROTEIN"/>
    <property type="match status" value="1"/>
</dbReference>
<evidence type="ECO:0000256" key="1">
    <source>
        <dbReference type="SAM" id="MobiDB-lite"/>
    </source>
</evidence>
<dbReference type="EMBL" id="JAFCMP010000089">
    <property type="protein sequence ID" value="KAG5187546.1"/>
    <property type="molecule type" value="Genomic_DNA"/>
</dbReference>
<evidence type="ECO:0000313" key="3">
    <source>
        <dbReference type="Proteomes" id="UP000664859"/>
    </source>
</evidence>
<dbReference type="InterPro" id="IPR036047">
    <property type="entry name" value="F-box-like_dom_sf"/>
</dbReference>
<name>A0A835Z6C5_9STRA</name>
<proteinExistence type="predicted"/>
<protein>
    <recommendedName>
        <fullName evidence="4">F-box domain-containing protein</fullName>
    </recommendedName>
</protein>
<dbReference type="InterPro" id="IPR015915">
    <property type="entry name" value="Kelch-typ_b-propeller"/>
</dbReference>
<keyword evidence="3" id="KW-1185">Reference proteome</keyword>
<accession>A0A835Z6C5</accession>
<dbReference type="Proteomes" id="UP000664859">
    <property type="component" value="Unassembled WGS sequence"/>
</dbReference>
<dbReference type="SUPFAM" id="SSF81383">
    <property type="entry name" value="F-box domain"/>
    <property type="match status" value="1"/>
</dbReference>
<dbReference type="SUPFAM" id="SSF117281">
    <property type="entry name" value="Kelch motif"/>
    <property type="match status" value="1"/>
</dbReference>
<comment type="caution">
    <text evidence="2">The sequence shown here is derived from an EMBL/GenBank/DDBJ whole genome shotgun (WGS) entry which is preliminary data.</text>
</comment>
<dbReference type="AlphaFoldDB" id="A0A835Z6C5"/>
<dbReference type="Gene3D" id="2.120.10.80">
    <property type="entry name" value="Kelch-type beta propeller"/>
    <property type="match status" value="3"/>
</dbReference>
<feature type="region of interest" description="Disordered" evidence="1">
    <location>
        <begin position="596"/>
        <end position="618"/>
    </location>
</feature>
<dbReference type="PANTHER" id="PTHR23244">
    <property type="entry name" value="KELCH REPEAT DOMAIN"/>
    <property type="match status" value="1"/>
</dbReference>
<evidence type="ECO:0000313" key="2">
    <source>
        <dbReference type="EMBL" id="KAG5187546.1"/>
    </source>
</evidence>
<dbReference type="Pfam" id="PF24681">
    <property type="entry name" value="Kelch_KLHDC2_KLHL20_DRC7"/>
    <property type="match status" value="1"/>
</dbReference>
<organism evidence="2 3">
    <name type="scientific">Tribonema minus</name>
    <dbReference type="NCBI Taxonomy" id="303371"/>
    <lineage>
        <taxon>Eukaryota</taxon>
        <taxon>Sar</taxon>
        <taxon>Stramenopiles</taxon>
        <taxon>Ochrophyta</taxon>
        <taxon>PX clade</taxon>
        <taxon>Xanthophyceae</taxon>
        <taxon>Tribonematales</taxon>
        <taxon>Tribonemataceae</taxon>
        <taxon>Tribonema</taxon>
    </lineage>
</organism>
<sequence>MATEASRQAFQGFLPVDLLEQVITFLDPRSLHDLLSLSTTYRQLSVAHIWRQFVLDNMKGLHNLDAIAVDDRDWEQQLWTWTYSAFTWRRVACGGTGDPGPEPRYLHRMAVDDDNVAWLFGGWGEPVLLNDLWKLDLTKPALRWEQVDAGAAHGDGGGGGHGGSGGELGFAIPQQAGAAAPAVAADNAVDGVPEADGAAGDDALMGDYEAAAAAEAVAAPQQQQQAAAVVAADAARPAARCAASWTHMPGTRHAYLFGGMGEDGEFYADLWRFDMRRGAWEERPVVAARKGARASDGVVRCWDDARRRDAREAVSDAVRLNVVAAWTRLEALRVPSVLASLITTVPEARRIEQCLPLPQSGAQVPGSRWGHTAVALDGTLYVYGGSMPGECFAELWAMTPGTDADTGAAAVRWTLLALWAMTPATDADTGAPAARWTLLAVPGDAPPRRGGHSATLLGGHMYVFGGNTVQTCYNDLWRIALPAARRWEALAVRAPCPEKRIGHQAVAIGRKLFIFGGRSFSTNQFAKDASCYDVDEGRFVAAGEGWRQAGGCRTGHAAILCDRGMLVFGGLLEPMAAPPRAGLLLLDMSGQAHRRRRGAAAAEDADSGTGCKSGNADGAPGMSVAGEGSCC</sequence>
<reference evidence="2" key="1">
    <citation type="submission" date="2021-02" db="EMBL/GenBank/DDBJ databases">
        <title>First Annotated Genome of the Yellow-green Alga Tribonema minus.</title>
        <authorList>
            <person name="Mahan K.M."/>
        </authorList>
    </citation>
    <scope>NUCLEOTIDE SEQUENCE</scope>
    <source>
        <strain evidence="2">UTEX B ZZ1240</strain>
    </source>
</reference>
<gene>
    <name evidence="2" type="ORF">JKP88DRAFT_353729</name>
</gene>
<evidence type="ECO:0008006" key="4">
    <source>
        <dbReference type="Google" id="ProtNLM"/>
    </source>
</evidence>